<accession>A0A0C2EC11</accession>
<comment type="caution">
    <text evidence="1">The sequence shown here is derived from an EMBL/GenBank/DDBJ whole genome shotgun (WGS) entry which is preliminary data.</text>
</comment>
<name>A0A0C2EC11_9PSED</name>
<evidence type="ECO:0000313" key="1">
    <source>
        <dbReference type="EMBL" id="KIH83424.1"/>
    </source>
</evidence>
<keyword evidence="2" id="KW-1185">Reference proteome</keyword>
<proteinExistence type="predicted"/>
<reference evidence="1 2" key="1">
    <citation type="submission" date="2015-01" db="EMBL/GenBank/DDBJ databases">
        <title>Complete genome of Pseudomonas batumici UCM B-321 producer of the batumin antibiotic with strong antistaphilococcal and potential anticancer activity.</title>
        <authorList>
            <person name="Klochko V.V."/>
            <person name="Zelena L.B."/>
            <person name="Elena K.A."/>
            <person name="Reva O.N."/>
        </authorList>
    </citation>
    <scope>NUCLEOTIDE SEQUENCE [LARGE SCALE GENOMIC DNA]</scope>
    <source>
        <strain evidence="1 2">UCM B-321</strain>
    </source>
</reference>
<dbReference type="EMBL" id="JXDG01000037">
    <property type="protein sequence ID" value="KIH83424.1"/>
    <property type="molecule type" value="Genomic_DNA"/>
</dbReference>
<sequence length="44" mass="4793">MNLTPGLIVVVAKVAQQGKGQGWAIDIVFFHKMRLNGAQAVTRQ</sequence>
<dbReference type="AlphaFoldDB" id="A0A0C2EC11"/>
<protein>
    <submittedName>
        <fullName evidence="1">Uncharacterized protein</fullName>
    </submittedName>
</protein>
<dbReference type="Proteomes" id="UP000031535">
    <property type="component" value="Unassembled WGS sequence"/>
</dbReference>
<organism evidence="1 2">
    <name type="scientific">Pseudomonas batumici</name>
    <dbReference type="NCBI Taxonomy" id="226910"/>
    <lineage>
        <taxon>Bacteria</taxon>
        <taxon>Pseudomonadati</taxon>
        <taxon>Pseudomonadota</taxon>
        <taxon>Gammaproteobacteria</taxon>
        <taxon>Pseudomonadales</taxon>
        <taxon>Pseudomonadaceae</taxon>
        <taxon>Pseudomonas</taxon>
    </lineage>
</organism>
<gene>
    <name evidence="1" type="ORF">UCMB321_2920</name>
</gene>
<evidence type="ECO:0000313" key="2">
    <source>
        <dbReference type="Proteomes" id="UP000031535"/>
    </source>
</evidence>